<keyword evidence="3" id="KW-1185">Reference proteome</keyword>
<feature type="domain" description="Cwf19-like C-terminal" evidence="1">
    <location>
        <begin position="4"/>
        <end position="87"/>
    </location>
</feature>
<evidence type="ECO:0000313" key="3">
    <source>
        <dbReference type="Proteomes" id="UP000019763"/>
    </source>
</evidence>
<gene>
    <name evidence="2" type="ORF">GNI_083970</name>
</gene>
<dbReference type="InterPro" id="IPR040194">
    <property type="entry name" value="Cwf19-like"/>
</dbReference>
<dbReference type="InterPro" id="IPR006768">
    <property type="entry name" value="Cwf19-like_C_dom-1"/>
</dbReference>
<evidence type="ECO:0000313" key="2">
    <source>
        <dbReference type="EMBL" id="EZG65158.1"/>
    </source>
</evidence>
<dbReference type="VEuPathDB" id="CryptoDB:GNI_083970"/>
<dbReference type="PANTHER" id="PTHR12072:SF4">
    <property type="entry name" value="CWF19-LIKE PROTEIN 1"/>
    <property type="match status" value="1"/>
</dbReference>
<dbReference type="Proteomes" id="UP000019763">
    <property type="component" value="Unassembled WGS sequence"/>
</dbReference>
<comment type="caution">
    <text evidence="2">The sequence shown here is derived from an EMBL/GenBank/DDBJ whole genome shotgun (WGS) entry which is preliminary data.</text>
</comment>
<dbReference type="AlphaFoldDB" id="A0A023B647"/>
<dbReference type="OrthoDB" id="444325at2759"/>
<dbReference type="PANTHER" id="PTHR12072">
    <property type="entry name" value="CWF19, CELL CYCLE CONTROL PROTEIN"/>
    <property type="match status" value="1"/>
</dbReference>
<proteinExistence type="predicted"/>
<dbReference type="GO" id="GO:0000398">
    <property type="term" value="P:mRNA splicing, via spliceosome"/>
    <property type="evidence" value="ECO:0007669"/>
    <property type="project" value="TreeGrafter"/>
</dbReference>
<dbReference type="GO" id="GO:0071014">
    <property type="term" value="C:post-mRNA release spliceosomal complex"/>
    <property type="evidence" value="ECO:0007669"/>
    <property type="project" value="TreeGrafter"/>
</dbReference>
<protein>
    <submittedName>
        <fullName evidence="2">CwfJ carboxy-terminal protein 1, related protein</fullName>
    </submittedName>
</protein>
<organism evidence="2 3">
    <name type="scientific">Gregarina niphandrodes</name>
    <name type="common">Septate eugregarine</name>
    <dbReference type="NCBI Taxonomy" id="110365"/>
    <lineage>
        <taxon>Eukaryota</taxon>
        <taxon>Sar</taxon>
        <taxon>Alveolata</taxon>
        <taxon>Apicomplexa</taxon>
        <taxon>Conoidasida</taxon>
        <taxon>Gregarinasina</taxon>
        <taxon>Eugregarinorida</taxon>
        <taxon>Gregarinidae</taxon>
        <taxon>Gregarina</taxon>
    </lineage>
</organism>
<dbReference type="GO" id="GO:0061632">
    <property type="term" value="F:RNA lariat debranching enzyme activator activity"/>
    <property type="evidence" value="ECO:0007669"/>
    <property type="project" value="TreeGrafter"/>
</dbReference>
<dbReference type="Pfam" id="PF04677">
    <property type="entry name" value="CwfJ_C_1"/>
    <property type="match status" value="1"/>
</dbReference>
<dbReference type="EMBL" id="AFNH02000631">
    <property type="protein sequence ID" value="EZG65158.1"/>
    <property type="molecule type" value="Genomic_DNA"/>
</dbReference>
<evidence type="ECO:0000259" key="1">
    <source>
        <dbReference type="Pfam" id="PF04677"/>
    </source>
</evidence>
<name>A0A023B647_GRENI</name>
<accession>A0A023B647</accession>
<dbReference type="RefSeq" id="XP_011134092.1">
    <property type="nucleotide sequence ID" value="XM_011135790.1"/>
</dbReference>
<dbReference type="GeneID" id="22913014"/>
<dbReference type="eggNOG" id="KOG2476">
    <property type="taxonomic scope" value="Eukaryota"/>
</dbReference>
<sequence>MCVQIYIAIARGGVNPQHCLLLPASHQPNLGFCPLPVVEECDRLMDVMREVNYEQGLGTLFFERYVPMKQTRTMHTQVHAVGFPGHLTSALVESMLYRTVRDSGSVLVWEQHDYTLSLPHVMGVLANWQPDQMGRQPEHKFAHSSYWWITICGTQGQPSCTLIGVTQSPVGVNLNLAREVLAHTLNLPDRVQWKNCVTPPNQETEAALHLKQLLSNSLRRLQQSTEDPTR</sequence>
<reference evidence="2" key="1">
    <citation type="submission" date="2013-12" db="EMBL/GenBank/DDBJ databases">
        <authorList>
            <person name="Omoto C.K."/>
            <person name="Sibley D."/>
            <person name="Venepally P."/>
            <person name="Hadjithomas M."/>
            <person name="Karamycheva S."/>
            <person name="Brunk B."/>
            <person name="Roos D."/>
            <person name="Caler E."/>
            <person name="Lorenzi H."/>
        </authorList>
    </citation>
    <scope>NUCLEOTIDE SEQUENCE</scope>
</reference>